<reference evidence="9 10" key="1">
    <citation type="submission" date="2021-06" db="EMBL/GenBank/DDBJ databases">
        <authorList>
            <person name="Sun Q."/>
            <person name="Li D."/>
        </authorList>
    </citation>
    <scope>NUCLEOTIDE SEQUENCE [LARGE SCALE GENOMIC DNA]</scope>
    <source>
        <strain evidence="9 10">MSJ-40</strain>
    </source>
</reference>
<keyword evidence="5 7" id="KW-0378">Hydrolase</keyword>
<dbReference type="SMART" id="SM01038">
    <property type="entry name" value="Bgal_small_N"/>
    <property type="match status" value="1"/>
</dbReference>
<evidence type="ECO:0000259" key="8">
    <source>
        <dbReference type="SMART" id="SM01038"/>
    </source>
</evidence>
<evidence type="ECO:0000256" key="6">
    <source>
        <dbReference type="ARBA" id="ARBA00023295"/>
    </source>
</evidence>
<dbReference type="EC" id="3.2.1.23" evidence="3"/>
<comment type="caution">
    <text evidence="9">The sequence shown here is derived from an EMBL/GenBank/DDBJ whole genome shotgun (WGS) entry which is preliminary data.</text>
</comment>
<evidence type="ECO:0000256" key="1">
    <source>
        <dbReference type="ARBA" id="ARBA00001412"/>
    </source>
</evidence>
<feature type="domain" description="Beta galactosidase small chain/" evidence="8">
    <location>
        <begin position="740"/>
        <end position="1008"/>
    </location>
</feature>
<keyword evidence="10" id="KW-1185">Reference proteome</keyword>
<dbReference type="InterPro" id="IPR023230">
    <property type="entry name" value="Glyco_hydro_2_CS"/>
</dbReference>
<dbReference type="InterPro" id="IPR032312">
    <property type="entry name" value="LacZ_4"/>
</dbReference>
<dbReference type="PANTHER" id="PTHR46323">
    <property type="entry name" value="BETA-GALACTOSIDASE"/>
    <property type="match status" value="1"/>
</dbReference>
<dbReference type="Pfam" id="PF02929">
    <property type="entry name" value="Bgal_small_N"/>
    <property type="match status" value="1"/>
</dbReference>
<evidence type="ECO:0000256" key="7">
    <source>
        <dbReference type="RuleBase" id="RU361154"/>
    </source>
</evidence>
<dbReference type="PROSITE" id="PS00719">
    <property type="entry name" value="GLYCOSYL_HYDROL_F2_1"/>
    <property type="match status" value="1"/>
</dbReference>
<dbReference type="RefSeq" id="WP_216516101.1">
    <property type="nucleotide sequence ID" value="NZ_JAHLPM010000001.1"/>
</dbReference>
<dbReference type="NCBIfam" id="NF007666">
    <property type="entry name" value="PRK10340.1"/>
    <property type="match status" value="1"/>
</dbReference>
<dbReference type="InterPro" id="IPR004199">
    <property type="entry name" value="B-gal_small/dom_5"/>
</dbReference>
<dbReference type="Pfam" id="PF00703">
    <property type="entry name" value="Glyco_hydro_2"/>
    <property type="match status" value="1"/>
</dbReference>
<dbReference type="Proteomes" id="UP000749471">
    <property type="component" value="Unassembled WGS sequence"/>
</dbReference>
<evidence type="ECO:0000256" key="3">
    <source>
        <dbReference type="ARBA" id="ARBA00012756"/>
    </source>
</evidence>
<dbReference type="PROSITE" id="PS00608">
    <property type="entry name" value="GLYCOSYL_HYDROL_F2_2"/>
    <property type="match status" value="1"/>
</dbReference>
<comment type="catalytic activity">
    <reaction evidence="1">
        <text>Hydrolysis of terminal non-reducing beta-D-galactose residues in beta-D-galactosides.</text>
        <dbReference type="EC" id="3.2.1.23"/>
    </reaction>
</comment>
<dbReference type="Pfam" id="PF02836">
    <property type="entry name" value="Glyco_hydro_2_C"/>
    <property type="match status" value="1"/>
</dbReference>
<dbReference type="PANTHER" id="PTHR46323:SF2">
    <property type="entry name" value="BETA-GALACTOSIDASE"/>
    <property type="match status" value="1"/>
</dbReference>
<evidence type="ECO:0000313" key="10">
    <source>
        <dbReference type="Proteomes" id="UP000749471"/>
    </source>
</evidence>
<keyword evidence="6 7" id="KW-0326">Glycosidase</keyword>
<dbReference type="InterPro" id="IPR050347">
    <property type="entry name" value="Bact_Beta-galactosidase"/>
</dbReference>
<dbReference type="Pfam" id="PF02837">
    <property type="entry name" value="Glyco_hydro_2_N"/>
    <property type="match status" value="1"/>
</dbReference>
<evidence type="ECO:0000313" key="9">
    <source>
        <dbReference type="EMBL" id="MBU5436699.1"/>
    </source>
</evidence>
<dbReference type="Pfam" id="PF16353">
    <property type="entry name" value="LacZ_4"/>
    <property type="match status" value="1"/>
</dbReference>
<sequence length="1018" mass="118829">MTVLRDWDNLKVLHKNRLSSRAYFISYENKESALTFERGKSQRFKLLNGMWKFYYSETPEEAPEGFFQEDFQVEDWHDIRVPGNWQLQGYGYPHYTDLIYPFPIDPPKVPSKNPTGCYKRDFYIPKNWDGCNVILRFEGVDSGFHLWVNGEEVGYSQGSRMPSEFDITPFIKTGKNNLAVRAYQWTDGTYLEDQDMWWLSGIFRDVSLIARKPIHINDFFIKTELDESYDNGVLKVETKFKNTTNNVGKDYKVEYILLDSNYSEVKNSMESISLEKKEETEVSVSIPVEKPRKWSAETPYLYNLLIILKDSKDEIIEVIPNKIGFRKIELKDGNFLINGVPIMIRGVNRHETHPDLGRAVPFHSMEEDVVLMKKNNVNAVRTSHYPNDPRFYDLCNKYGLYVMDEADLECHGFELIGHYDKITNDPEWEEAYVERIERMVERDKNHPCIIMWSLGNESSFGCNFEAMANWCHKRDNTRLVHYEEDREGKVVDVISSMYSNHERIENFGKMENMDKPHILCEYAHAMGNGPGGLKEYWDIFYKYKRLQGGFIWEWVDHGLRRYTEDGREYFAYGGDFGDEPNNSNFCCDGLLMPDRTPTPGLLEYKKIIEPIKVEEVDLEKGQVRVKNIYDFISLDHVNLHWDISADGKKLQSGILEISDIEAGKSEVLTIPIDFNKKYKLKTDLWLNIQFVLAIDTNWADKGHVITWNQFKLQDNYSREIFSTKEYIPSLNVKEDHKFINIEGYDFKLIFNKLKGEIYNCSYEGVDVLTKGPRLNLWRAPIDNDMYVIKHWKEKGIHQIQYRVDTVETEIYEKQVNINVKTLVSPPNGDWAIECEYIYKIYGNGYIDLSIKGNPRGKLPESFPKIGLQMELPYEMSRVKWYGRGPGESYIDSNEANLYGIYNSTVDKLYTPYVYPQDNGNRTDVKWVSLTDERGMGFVVIAEDNLNFSAHYYTTEDIEKAKHTTDLCKRGFITLNIDYKHHGLGSNSCGPVPLAHHSLKPSSFEFNIAYKLCYEAEDF</sequence>
<evidence type="ECO:0000256" key="5">
    <source>
        <dbReference type="ARBA" id="ARBA00022801"/>
    </source>
</evidence>
<name>A0ABS6E1N0_9FIRM</name>
<organism evidence="9 10">
    <name type="scientific">Tissierella simiarum</name>
    <dbReference type="NCBI Taxonomy" id="2841534"/>
    <lineage>
        <taxon>Bacteria</taxon>
        <taxon>Bacillati</taxon>
        <taxon>Bacillota</taxon>
        <taxon>Tissierellia</taxon>
        <taxon>Tissierellales</taxon>
        <taxon>Tissierellaceae</taxon>
        <taxon>Tissierella</taxon>
    </lineage>
</organism>
<dbReference type="InterPro" id="IPR023232">
    <property type="entry name" value="Glyco_hydro_2_AS"/>
</dbReference>
<evidence type="ECO:0000256" key="4">
    <source>
        <dbReference type="ARBA" id="ARBA00013303"/>
    </source>
</evidence>
<dbReference type="GO" id="GO:0004565">
    <property type="term" value="F:beta-galactosidase activity"/>
    <property type="evidence" value="ECO:0007669"/>
    <property type="project" value="UniProtKB-EC"/>
</dbReference>
<dbReference type="InterPro" id="IPR006104">
    <property type="entry name" value="Glyco_hydro_2_N"/>
</dbReference>
<gene>
    <name evidence="9" type="primary">ebgA</name>
    <name evidence="9" type="ORF">KQI42_01690</name>
</gene>
<protein>
    <recommendedName>
        <fullName evidence="4">Beta-galactosidase</fullName>
        <ecNumber evidence="3">3.2.1.23</ecNumber>
    </recommendedName>
</protein>
<dbReference type="InterPro" id="IPR006102">
    <property type="entry name" value="Ig-like_GH2"/>
</dbReference>
<accession>A0ABS6E1N0</accession>
<dbReference type="InterPro" id="IPR006103">
    <property type="entry name" value="Glyco_hydro_2_cat"/>
</dbReference>
<comment type="similarity">
    <text evidence="2 7">Belongs to the glycosyl hydrolase 2 family.</text>
</comment>
<proteinExistence type="inferred from homology"/>
<evidence type="ECO:0000256" key="2">
    <source>
        <dbReference type="ARBA" id="ARBA00007401"/>
    </source>
</evidence>
<dbReference type="EMBL" id="JAHLPM010000001">
    <property type="protein sequence ID" value="MBU5436699.1"/>
    <property type="molecule type" value="Genomic_DNA"/>
</dbReference>